<sequence length="240" mass="27029">MNPADCLTGIAGGYLFHLTRLKTFTSTIFSVSHMYITWEAMKASAGSIEALQLDFYESFPPPPQPFDLGQMHKLQNLALTHTVLMPDEEIEITTAQTFDEDVEHIYALLDTPTPATALKRLDIMITSWQIFPGEDFFAGLHESSRWHMIDSLLTSPKFPALFTVDLFLSLPMLVEQARTFDQKVFKTKVSDFFKKVLPRLSASKKITLGVDVQVILFGWGEDTTTIDDNGEEVVFANLLT</sequence>
<evidence type="ECO:0000313" key="2">
    <source>
        <dbReference type="Proteomes" id="UP000054270"/>
    </source>
</evidence>
<proteinExistence type="predicted"/>
<dbReference type="AlphaFoldDB" id="A0A0D2MGL5"/>
<protein>
    <submittedName>
        <fullName evidence="1">Uncharacterized protein</fullName>
    </submittedName>
</protein>
<evidence type="ECO:0000313" key="1">
    <source>
        <dbReference type="EMBL" id="KJA22763.1"/>
    </source>
</evidence>
<dbReference type="EMBL" id="KN817547">
    <property type="protein sequence ID" value="KJA22763.1"/>
    <property type="molecule type" value="Genomic_DNA"/>
</dbReference>
<gene>
    <name evidence="1" type="ORF">HYPSUDRAFT_638045</name>
</gene>
<accession>A0A0D2MGL5</accession>
<keyword evidence="2" id="KW-1185">Reference proteome</keyword>
<name>A0A0D2MGL5_HYPSF</name>
<dbReference type="OrthoDB" id="2788229at2759"/>
<reference evidence="2" key="1">
    <citation type="submission" date="2014-04" db="EMBL/GenBank/DDBJ databases">
        <title>Evolutionary Origins and Diversification of the Mycorrhizal Mutualists.</title>
        <authorList>
            <consortium name="DOE Joint Genome Institute"/>
            <consortium name="Mycorrhizal Genomics Consortium"/>
            <person name="Kohler A."/>
            <person name="Kuo A."/>
            <person name="Nagy L.G."/>
            <person name="Floudas D."/>
            <person name="Copeland A."/>
            <person name="Barry K.W."/>
            <person name="Cichocki N."/>
            <person name="Veneault-Fourrey C."/>
            <person name="LaButti K."/>
            <person name="Lindquist E.A."/>
            <person name="Lipzen A."/>
            <person name="Lundell T."/>
            <person name="Morin E."/>
            <person name="Murat C."/>
            <person name="Riley R."/>
            <person name="Ohm R."/>
            <person name="Sun H."/>
            <person name="Tunlid A."/>
            <person name="Henrissat B."/>
            <person name="Grigoriev I.V."/>
            <person name="Hibbett D.S."/>
            <person name="Martin F."/>
        </authorList>
    </citation>
    <scope>NUCLEOTIDE SEQUENCE [LARGE SCALE GENOMIC DNA]</scope>
    <source>
        <strain evidence="2">FD-334 SS-4</strain>
    </source>
</reference>
<dbReference type="Proteomes" id="UP000054270">
    <property type="component" value="Unassembled WGS sequence"/>
</dbReference>
<organism evidence="1 2">
    <name type="scientific">Hypholoma sublateritium (strain FD-334 SS-4)</name>
    <dbReference type="NCBI Taxonomy" id="945553"/>
    <lineage>
        <taxon>Eukaryota</taxon>
        <taxon>Fungi</taxon>
        <taxon>Dikarya</taxon>
        <taxon>Basidiomycota</taxon>
        <taxon>Agaricomycotina</taxon>
        <taxon>Agaricomycetes</taxon>
        <taxon>Agaricomycetidae</taxon>
        <taxon>Agaricales</taxon>
        <taxon>Agaricineae</taxon>
        <taxon>Strophariaceae</taxon>
        <taxon>Hypholoma</taxon>
    </lineage>
</organism>